<evidence type="ECO:0000313" key="2">
    <source>
        <dbReference type="EMBL" id="KAK8874812.1"/>
    </source>
</evidence>
<evidence type="ECO:0000256" key="1">
    <source>
        <dbReference type="SAM" id="MobiDB-lite"/>
    </source>
</evidence>
<accession>A0ABR2JAI0</accession>
<gene>
    <name evidence="2" type="ORF">PGQ11_005326</name>
</gene>
<feature type="compositionally biased region" description="Polar residues" evidence="1">
    <location>
        <begin position="383"/>
        <end position="392"/>
    </location>
</feature>
<dbReference type="Proteomes" id="UP001390339">
    <property type="component" value="Unassembled WGS sequence"/>
</dbReference>
<proteinExistence type="predicted"/>
<evidence type="ECO:0000313" key="3">
    <source>
        <dbReference type="Proteomes" id="UP001390339"/>
    </source>
</evidence>
<organism evidence="2 3">
    <name type="scientific">Apiospora arundinis</name>
    <dbReference type="NCBI Taxonomy" id="335852"/>
    <lineage>
        <taxon>Eukaryota</taxon>
        <taxon>Fungi</taxon>
        <taxon>Dikarya</taxon>
        <taxon>Ascomycota</taxon>
        <taxon>Pezizomycotina</taxon>
        <taxon>Sordariomycetes</taxon>
        <taxon>Xylariomycetidae</taxon>
        <taxon>Amphisphaeriales</taxon>
        <taxon>Apiosporaceae</taxon>
        <taxon>Apiospora</taxon>
    </lineage>
</organism>
<feature type="compositionally biased region" description="Low complexity" evidence="1">
    <location>
        <begin position="393"/>
        <end position="412"/>
    </location>
</feature>
<feature type="compositionally biased region" description="Basic and acidic residues" evidence="1">
    <location>
        <begin position="212"/>
        <end position="225"/>
    </location>
</feature>
<feature type="compositionally biased region" description="Acidic residues" evidence="1">
    <location>
        <begin position="254"/>
        <end position="263"/>
    </location>
</feature>
<sequence length="412" mass="46748">MDPFSGVTALVPIALMLLKAGYELKVFVRALRSAPDDVDHFVDDMISYMAFFKNFHKTIQEPGYNLDSREGTERRELVERVAKQAGFVMKGFKEDFLPIFDSVRGEENLGSTGFVSRLRWYMKKSEVADLKRSLEEAKSSAQLLLSVFNYDLNRRNGLVLQTILRPNQVPHHLTMQRVSPEARPQLRIESSEVHLISRNSGNEPALESAFESNRHDNKNNFETTKRTKQNRILSWLGAQTAIKTDIENDIDTEVETEIEEEEESTRSSKLAIVHRRNERPRERSPRYAASISSSAESSTGEDDTGQRSEGRPSLASRFKDALRNRKSRREPRVMRSPSMSTSSLKSGASLSSSAGKTRSVRSAPKLDTKQRPLRLRNWRFGKRQSQFPGVNKSSSPVSSYLSDSESVSSIRR</sequence>
<feature type="compositionally biased region" description="Low complexity" evidence="1">
    <location>
        <begin position="340"/>
        <end position="357"/>
    </location>
</feature>
<keyword evidence="3" id="KW-1185">Reference proteome</keyword>
<reference evidence="2 3" key="1">
    <citation type="journal article" date="2024" name="IMA Fungus">
        <title>Apiospora arundinis, a panoply of carbohydrate-active enzymes and secondary metabolites.</title>
        <authorList>
            <person name="Sorensen T."/>
            <person name="Petersen C."/>
            <person name="Muurmann A.T."/>
            <person name="Christiansen J.V."/>
            <person name="Brundto M.L."/>
            <person name="Overgaard C.K."/>
            <person name="Boysen A.T."/>
            <person name="Wollenberg R.D."/>
            <person name="Larsen T.O."/>
            <person name="Sorensen J.L."/>
            <person name="Nielsen K.L."/>
            <person name="Sondergaard T.E."/>
        </authorList>
    </citation>
    <scope>NUCLEOTIDE SEQUENCE [LARGE SCALE GENOMIC DNA]</scope>
    <source>
        <strain evidence="2 3">AAU 773</strain>
    </source>
</reference>
<protein>
    <submittedName>
        <fullName evidence="2">Uncharacterized protein</fullName>
    </submittedName>
</protein>
<feature type="compositionally biased region" description="Basic residues" evidence="1">
    <location>
        <begin position="371"/>
        <end position="382"/>
    </location>
</feature>
<dbReference type="EMBL" id="JAPCWZ010000003">
    <property type="protein sequence ID" value="KAK8874812.1"/>
    <property type="molecule type" value="Genomic_DNA"/>
</dbReference>
<feature type="region of interest" description="Disordered" evidence="1">
    <location>
        <begin position="197"/>
        <end position="225"/>
    </location>
</feature>
<name>A0ABR2JAI0_9PEZI</name>
<feature type="compositionally biased region" description="Low complexity" evidence="1">
    <location>
        <begin position="286"/>
        <end position="298"/>
    </location>
</feature>
<comment type="caution">
    <text evidence="2">The sequence shown here is derived from an EMBL/GenBank/DDBJ whole genome shotgun (WGS) entry which is preliminary data.</text>
</comment>
<feature type="region of interest" description="Disordered" evidence="1">
    <location>
        <begin position="254"/>
        <end position="412"/>
    </location>
</feature>